<dbReference type="Gene3D" id="3.30.930.30">
    <property type="match status" value="1"/>
</dbReference>
<evidence type="ECO:0000313" key="4">
    <source>
        <dbReference type="EMBL" id="ONF97024.1"/>
    </source>
</evidence>
<name>A0A1V2EXY7_9SPHN</name>
<sequence length="226" mass="25735">MTPIITTADVDAMKRILFARPRDRRPDDQPDFKVRPISEAWRLVHRMPAYKTAVSNAAYIWRDSAPADRFGPMPAKFAERRCELRGAGLILPASAPVWATTDYTIWEEADAATVATGDPTAVAAWHVIMEIPLTIRLDWWTWLVTGFVEHELAGRGAAVAWAIHALQGADGWIVKPHAHLIVTARHWRHDHRQGQRHPGWIGSWDAQKRLEFAWRRRCGVAWAGMW</sequence>
<evidence type="ECO:0000256" key="1">
    <source>
        <dbReference type="ARBA" id="ARBA00010873"/>
    </source>
</evidence>
<evidence type="ECO:0000259" key="3">
    <source>
        <dbReference type="Pfam" id="PF03389"/>
    </source>
</evidence>
<protein>
    <submittedName>
        <fullName evidence="4">MobA/MobL family protein</fullName>
    </submittedName>
</protein>
<dbReference type="Proteomes" id="UP000188729">
    <property type="component" value="Unassembled WGS sequence"/>
</dbReference>
<feature type="domain" description="MobA/MobL protein" evidence="3">
    <location>
        <begin position="52"/>
        <end position="195"/>
    </location>
</feature>
<dbReference type="Pfam" id="PF03389">
    <property type="entry name" value="MobA_MobL"/>
    <property type="match status" value="1"/>
</dbReference>
<evidence type="ECO:0000256" key="2">
    <source>
        <dbReference type="ARBA" id="ARBA00022971"/>
    </source>
</evidence>
<gene>
    <name evidence="4" type="ORF">SPHI_04590</name>
</gene>
<dbReference type="OrthoDB" id="7553651at2"/>
<organism evidence="4 5">
    <name type="scientific">Sphingomonas jeddahensis</name>
    <dbReference type="NCBI Taxonomy" id="1915074"/>
    <lineage>
        <taxon>Bacteria</taxon>
        <taxon>Pseudomonadati</taxon>
        <taxon>Pseudomonadota</taxon>
        <taxon>Alphaproteobacteria</taxon>
        <taxon>Sphingomonadales</taxon>
        <taxon>Sphingomonadaceae</taxon>
        <taxon>Sphingomonas</taxon>
    </lineage>
</organism>
<dbReference type="RefSeq" id="WP_076743287.1">
    <property type="nucleotide sequence ID" value="NZ_MPSB01000002.1"/>
</dbReference>
<dbReference type="InterPro" id="IPR005053">
    <property type="entry name" value="MobA_MobL"/>
</dbReference>
<reference evidence="4 5" key="1">
    <citation type="submission" date="2016-11" db="EMBL/GenBank/DDBJ databases">
        <title>Genome sequence of Sphingomonas jeddahensis G39.</title>
        <authorList>
            <person name="Poehlein A."/>
            <person name="Wuebbeler J.H."/>
            <person name="Steinbuechel A."/>
            <person name="Daniel R."/>
        </authorList>
    </citation>
    <scope>NUCLEOTIDE SEQUENCE [LARGE SCALE GENOMIC DNA]</scope>
    <source>
        <strain evidence="4 5">G39</strain>
    </source>
</reference>
<dbReference type="AlphaFoldDB" id="A0A1V2EXY7"/>
<comment type="similarity">
    <text evidence="1">Belongs to the MobA/MobL family.</text>
</comment>
<keyword evidence="5" id="KW-1185">Reference proteome</keyword>
<evidence type="ECO:0000313" key="5">
    <source>
        <dbReference type="Proteomes" id="UP000188729"/>
    </source>
</evidence>
<accession>A0A1V2EXY7</accession>
<proteinExistence type="inferred from homology"/>
<dbReference type="EMBL" id="MPSB01000002">
    <property type="protein sequence ID" value="ONF97024.1"/>
    <property type="molecule type" value="Genomic_DNA"/>
</dbReference>
<keyword evidence="2" id="KW-0184">Conjugation</keyword>
<comment type="caution">
    <text evidence="4">The sequence shown here is derived from an EMBL/GenBank/DDBJ whole genome shotgun (WGS) entry which is preliminary data.</text>
</comment>